<keyword evidence="1" id="KW-1133">Transmembrane helix</keyword>
<keyword evidence="1" id="KW-0472">Membrane</keyword>
<evidence type="ECO:0000313" key="3">
    <source>
        <dbReference type="Proteomes" id="UP000244682"/>
    </source>
</evidence>
<dbReference type="Gene3D" id="3.90.20.10">
    <property type="match status" value="1"/>
</dbReference>
<evidence type="ECO:0000256" key="1">
    <source>
        <dbReference type="SAM" id="Phobius"/>
    </source>
</evidence>
<protein>
    <submittedName>
        <fullName evidence="2">Uncharacterized protein</fullName>
    </submittedName>
</protein>
<dbReference type="EMBL" id="CP028956">
    <property type="protein sequence ID" value="AWC94431.1"/>
    <property type="molecule type" value="Genomic_DNA"/>
</dbReference>
<organism evidence="2 3">
    <name type="scientific">Morganella morganii</name>
    <name type="common">Proteus morganii</name>
    <dbReference type="NCBI Taxonomy" id="582"/>
    <lineage>
        <taxon>Bacteria</taxon>
        <taxon>Pseudomonadati</taxon>
        <taxon>Pseudomonadota</taxon>
        <taxon>Gammaproteobacteria</taxon>
        <taxon>Enterobacterales</taxon>
        <taxon>Morganellaceae</taxon>
        <taxon>Morganella</taxon>
    </lineage>
</organism>
<accession>A0AAU8ZMI4</accession>
<keyword evidence="1" id="KW-0812">Transmembrane</keyword>
<name>A0AAU8ZMI4_MORMO</name>
<sequence>MPIENDGVFVSNDTPIKMGVSPNLTFADRNGTVIILTDGSLQPKVNYQQAHKTEGGINVGRKEFWLGITGIIITVAVAIVGSVWSIANHVNNSTNESRREIQASINANKQEVVALLNASDSRNNDRFNRVDSQFDKVDIKFDKLETKIDDNFKDTSKNINEIKDLIVKSK</sequence>
<feature type="transmembrane region" description="Helical" evidence="1">
    <location>
        <begin position="64"/>
        <end position="87"/>
    </location>
</feature>
<dbReference type="AlphaFoldDB" id="A0AAU8ZMI4"/>
<gene>
    <name evidence="2" type="ORF">AM380_12620</name>
</gene>
<reference evidence="2 3" key="1">
    <citation type="submission" date="2018-04" db="EMBL/GenBank/DDBJ databases">
        <title>Whole genome sequencing of Morganella morganii AR_0133.</title>
        <authorList>
            <person name="Conlan S."/>
            <person name="Thomas P.J."/>
            <person name="Mullikin J."/>
            <person name="Frank K.M."/>
            <person name="Segre J.A."/>
        </authorList>
    </citation>
    <scope>NUCLEOTIDE SEQUENCE [LARGE SCALE GENOMIC DNA]</scope>
    <source>
        <strain evidence="2 3">AR_0133</strain>
    </source>
</reference>
<proteinExistence type="predicted"/>
<evidence type="ECO:0000313" key="2">
    <source>
        <dbReference type="EMBL" id="AWC94431.1"/>
    </source>
</evidence>
<dbReference type="Proteomes" id="UP000244682">
    <property type="component" value="Chromosome"/>
</dbReference>